<feature type="domain" description="Inositol polyphosphate-related phosphatase" evidence="20">
    <location>
        <begin position="167"/>
        <end position="485"/>
    </location>
</feature>
<evidence type="ECO:0000256" key="8">
    <source>
        <dbReference type="ARBA" id="ARBA00022737"/>
    </source>
</evidence>
<feature type="compositionally biased region" description="Low complexity" evidence="19">
    <location>
        <begin position="18"/>
        <end position="49"/>
    </location>
</feature>
<comment type="catalytic activity">
    <reaction evidence="13">
        <text>1D-myo-inositol 1,3,4,5-tetrakisphosphate + H2O = 1D-myo-inositol 1,3,4-trisphosphate + phosphate</text>
        <dbReference type="Rhea" id="RHEA:11392"/>
        <dbReference type="ChEBI" id="CHEBI:15377"/>
        <dbReference type="ChEBI" id="CHEBI:43474"/>
        <dbReference type="ChEBI" id="CHEBI:57895"/>
        <dbReference type="ChEBI" id="CHEBI:58414"/>
        <dbReference type="EC" id="3.1.3.56"/>
    </reaction>
    <physiologicalReaction direction="left-to-right" evidence="13">
        <dbReference type="Rhea" id="RHEA:11393"/>
    </physiologicalReaction>
</comment>
<dbReference type="EC" id="3.1.3.36" evidence="4"/>
<dbReference type="GO" id="GO:0001726">
    <property type="term" value="C:ruffle"/>
    <property type="evidence" value="ECO:0007669"/>
    <property type="project" value="TreeGrafter"/>
</dbReference>
<keyword evidence="22" id="KW-1185">Reference proteome</keyword>
<dbReference type="GO" id="GO:0005737">
    <property type="term" value="C:cytoplasm"/>
    <property type="evidence" value="ECO:0007669"/>
    <property type="project" value="UniProtKB-SubCell"/>
</dbReference>
<dbReference type="Bgee" id="ENSACLG00000024547">
    <property type="expression patterns" value="Expressed in brain and 3 other cell types or tissues"/>
</dbReference>
<dbReference type="PANTHER" id="PTHR11200:SF127">
    <property type="entry name" value="PHOSPHATIDYLINOSITOL 4,5-BISPHOSPHATE 5-PHOSPHATASE A"/>
    <property type="match status" value="1"/>
</dbReference>
<comment type="catalytic activity">
    <reaction evidence="12">
        <text>1D-myo-inositol 1,4,5-trisphosphate + H2O = 1D-myo-inositol 1,4-bisphosphate + phosphate</text>
        <dbReference type="Rhea" id="RHEA:19797"/>
        <dbReference type="ChEBI" id="CHEBI:15377"/>
        <dbReference type="ChEBI" id="CHEBI:43474"/>
        <dbReference type="ChEBI" id="CHEBI:58282"/>
        <dbReference type="ChEBI" id="CHEBI:203600"/>
        <dbReference type="EC" id="3.1.3.56"/>
    </reaction>
    <physiologicalReaction direction="left-to-right" evidence="12">
        <dbReference type="Rhea" id="RHEA:19798"/>
    </physiologicalReaction>
</comment>
<accession>A0A3P8R5A6</accession>
<evidence type="ECO:0000256" key="13">
    <source>
        <dbReference type="ARBA" id="ARBA00052071"/>
    </source>
</evidence>
<evidence type="ECO:0000256" key="5">
    <source>
        <dbReference type="ARBA" id="ARBA00022481"/>
    </source>
</evidence>
<dbReference type="Pfam" id="PF22669">
    <property type="entry name" value="Exo_endo_phos2"/>
    <property type="match status" value="1"/>
</dbReference>
<evidence type="ECO:0000256" key="4">
    <source>
        <dbReference type="ARBA" id="ARBA00013044"/>
    </source>
</evidence>
<evidence type="ECO:0000256" key="18">
    <source>
        <dbReference type="ARBA" id="ARBA00080358"/>
    </source>
</evidence>
<feature type="region of interest" description="Disordered" evidence="19">
    <location>
        <begin position="1"/>
        <end position="140"/>
    </location>
</feature>
<dbReference type="GO" id="GO:0034485">
    <property type="term" value="F:phosphatidylinositol-3,4,5-trisphosphate 5-phosphatase activity"/>
    <property type="evidence" value="ECO:0007669"/>
    <property type="project" value="TreeGrafter"/>
</dbReference>
<dbReference type="Proteomes" id="UP000265100">
    <property type="component" value="Chromosome 12"/>
</dbReference>
<reference evidence="21" key="1">
    <citation type="submission" date="2018-05" db="EMBL/GenBank/DDBJ databases">
        <authorList>
            <person name="Datahose"/>
        </authorList>
    </citation>
    <scope>NUCLEOTIDE SEQUENCE</scope>
</reference>
<keyword evidence="7" id="KW-0597">Phosphoprotein</keyword>
<dbReference type="STRING" id="8154.ENSACLP00000036252"/>
<organism evidence="21 22">
    <name type="scientific">Astatotilapia calliptera</name>
    <name type="common">Eastern happy</name>
    <name type="synonym">Chromis callipterus</name>
    <dbReference type="NCBI Taxonomy" id="8154"/>
    <lineage>
        <taxon>Eukaryota</taxon>
        <taxon>Metazoa</taxon>
        <taxon>Chordata</taxon>
        <taxon>Craniata</taxon>
        <taxon>Vertebrata</taxon>
        <taxon>Euteleostomi</taxon>
        <taxon>Actinopterygii</taxon>
        <taxon>Neopterygii</taxon>
        <taxon>Teleostei</taxon>
        <taxon>Neoteleostei</taxon>
        <taxon>Acanthomorphata</taxon>
        <taxon>Ovalentaria</taxon>
        <taxon>Cichlomorphae</taxon>
        <taxon>Cichliformes</taxon>
        <taxon>Cichlidae</taxon>
        <taxon>African cichlids</taxon>
        <taxon>Pseudocrenilabrinae</taxon>
        <taxon>Haplochromini</taxon>
        <taxon>Astatotilapia</taxon>
    </lineage>
</organism>
<dbReference type="GO" id="GO:0046856">
    <property type="term" value="P:phosphatidylinositol dephosphorylation"/>
    <property type="evidence" value="ECO:0007669"/>
    <property type="project" value="InterPro"/>
</dbReference>
<dbReference type="FunFam" id="2.60.40.2840:FF:000003">
    <property type="entry name" value="Phosphatidylinositol 4,5-bisphosphate 5-phosphatase A"/>
    <property type="match status" value="1"/>
</dbReference>
<keyword evidence="10" id="KW-0729">SH3-binding</keyword>
<evidence type="ECO:0000256" key="16">
    <source>
        <dbReference type="ARBA" id="ARBA00075782"/>
    </source>
</evidence>
<comment type="subcellular location">
    <subcellularLocation>
        <location evidence="1">Cytoplasm</location>
    </subcellularLocation>
</comment>
<dbReference type="SMART" id="SM00128">
    <property type="entry name" value="IPPc"/>
    <property type="match status" value="1"/>
</dbReference>
<comment type="function">
    <text evidence="14">Inositol 5-phosphatase, which converts inositol 1,4,5-trisphosphate to inositol 1,4-bisphosphate. Also converts phosphatidylinositol 4,5-bisphosphate to phosphatidylinositol 4-phosphate and inositol 1,3,4,5-tetrakisphosphate to inositol 1,3,4-trisphosphate in vitro. May be involved in modulation of the function of inositol and phosphatidylinositol polyphosphate-binding proteins that are present at membranes ruffles.</text>
</comment>
<dbReference type="GO" id="GO:0004445">
    <property type="term" value="F:inositol-polyphosphate 5-phosphatase activity"/>
    <property type="evidence" value="ECO:0007669"/>
    <property type="project" value="UniProtKB-EC"/>
</dbReference>
<keyword evidence="6" id="KW-0963">Cytoplasm</keyword>
<evidence type="ECO:0000256" key="7">
    <source>
        <dbReference type="ARBA" id="ARBA00022553"/>
    </source>
</evidence>
<evidence type="ECO:0000256" key="14">
    <source>
        <dbReference type="ARBA" id="ARBA00059259"/>
    </source>
</evidence>
<feature type="compositionally biased region" description="Basic and acidic residues" evidence="19">
    <location>
        <begin position="638"/>
        <end position="648"/>
    </location>
</feature>
<dbReference type="GO" id="GO:0005886">
    <property type="term" value="C:plasma membrane"/>
    <property type="evidence" value="ECO:0007669"/>
    <property type="project" value="TreeGrafter"/>
</dbReference>
<evidence type="ECO:0000313" key="21">
    <source>
        <dbReference type="Ensembl" id="ENSACLP00000036252.2"/>
    </source>
</evidence>
<reference evidence="21" key="2">
    <citation type="submission" date="2025-08" db="UniProtKB">
        <authorList>
            <consortium name="Ensembl"/>
        </authorList>
    </citation>
    <scope>IDENTIFICATION</scope>
</reference>
<dbReference type="OMA" id="MYIILQE"/>
<comment type="catalytic activity">
    <reaction evidence="11">
        <text>a 1,2-diacyl-sn-glycero-3-phospho-(1D-myo-inositol-4,5-bisphosphate) + H2O = a 1,2-diacyl-sn-glycero-3-phospho-(1D-myo-inositol 4-phosphate) + phosphate</text>
        <dbReference type="Rhea" id="RHEA:22764"/>
        <dbReference type="ChEBI" id="CHEBI:15377"/>
        <dbReference type="ChEBI" id="CHEBI:43474"/>
        <dbReference type="ChEBI" id="CHEBI:58178"/>
        <dbReference type="ChEBI" id="CHEBI:58456"/>
        <dbReference type="EC" id="3.1.3.36"/>
    </reaction>
    <physiologicalReaction direction="left-to-right" evidence="11">
        <dbReference type="Rhea" id="RHEA:22765"/>
    </physiologicalReaction>
</comment>
<evidence type="ECO:0000256" key="11">
    <source>
        <dbReference type="ARBA" id="ARBA00050516"/>
    </source>
</evidence>
<dbReference type="Gene3D" id="3.60.10.10">
    <property type="entry name" value="Endonuclease/exonuclease/phosphatase"/>
    <property type="match status" value="1"/>
</dbReference>
<dbReference type="InterPro" id="IPR046985">
    <property type="entry name" value="IP5"/>
</dbReference>
<protein>
    <recommendedName>
        <fullName evidence="15">Phosphatidylinositol 4,5-bisphosphate 5-phosphatase A</fullName>
        <ecNumber evidence="4">3.1.3.36</ecNumber>
        <ecNumber evidence="3">3.1.3.56</ecNumber>
    </recommendedName>
    <alternativeName>
        <fullName evidence="16">Inositol polyphosphate 5-phosphatase J</fullName>
    </alternativeName>
    <alternativeName>
        <fullName evidence="18">Phosphatidylinositol 1,3,4,5-tetrakisphosphate 5-phosphatase</fullName>
    </alternativeName>
    <alternativeName>
        <fullName evidence="17">Phosphatidylinositol 1,4,5-trisphosphate 5-phosphatase</fullName>
    </alternativeName>
</protein>
<feature type="region of interest" description="Disordered" evidence="19">
    <location>
        <begin position="606"/>
        <end position="648"/>
    </location>
</feature>
<dbReference type="FunFam" id="3.60.10.10:FF:000013">
    <property type="entry name" value="Phosphatidylinositol 4,5-bisphosphate 5-phosphatase A"/>
    <property type="match status" value="1"/>
</dbReference>
<keyword evidence="5" id="KW-0488">Methylation</keyword>
<dbReference type="EC" id="3.1.3.56" evidence="3"/>
<name>A0A3P8R5A6_ASTCA</name>
<dbReference type="PANTHER" id="PTHR11200">
    <property type="entry name" value="INOSITOL 5-PHOSPHATASE"/>
    <property type="match status" value="1"/>
</dbReference>
<dbReference type="InterPro" id="IPR000300">
    <property type="entry name" value="IPPc"/>
</dbReference>
<evidence type="ECO:0000256" key="1">
    <source>
        <dbReference type="ARBA" id="ARBA00004496"/>
    </source>
</evidence>
<dbReference type="GO" id="GO:0017124">
    <property type="term" value="F:SH3 domain binding"/>
    <property type="evidence" value="ECO:0007669"/>
    <property type="project" value="UniProtKB-KW"/>
</dbReference>
<reference evidence="21" key="3">
    <citation type="submission" date="2025-09" db="UniProtKB">
        <authorList>
            <consortium name="Ensembl"/>
        </authorList>
    </citation>
    <scope>IDENTIFICATION</scope>
</reference>
<comment type="similarity">
    <text evidence="2">Belongs to the inositol 1,4,5-trisphosphate 5-phosphatase type II family.</text>
</comment>
<evidence type="ECO:0000256" key="15">
    <source>
        <dbReference type="ARBA" id="ARBA00067189"/>
    </source>
</evidence>
<evidence type="ECO:0000313" key="22">
    <source>
        <dbReference type="Proteomes" id="UP000265100"/>
    </source>
</evidence>
<evidence type="ECO:0000256" key="17">
    <source>
        <dbReference type="ARBA" id="ARBA00080251"/>
    </source>
</evidence>
<evidence type="ECO:0000256" key="10">
    <source>
        <dbReference type="ARBA" id="ARBA00023036"/>
    </source>
</evidence>
<dbReference type="Gene3D" id="2.60.40.2840">
    <property type="match status" value="1"/>
</dbReference>
<evidence type="ECO:0000256" key="12">
    <source>
        <dbReference type="ARBA" id="ARBA00051894"/>
    </source>
</evidence>
<dbReference type="InterPro" id="IPR041611">
    <property type="entry name" value="SKICH"/>
</dbReference>
<keyword evidence="9" id="KW-0378">Hydrolase</keyword>
<proteinExistence type="inferred from homology"/>
<feature type="compositionally biased region" description="Polar residues" evidence="19">
    <location>
        <begin position="1"/>
        <end position="17"/>
    </location>
</feature>
<evidence type="ECO:0000256" key="6">
    <source>
        <dbReference type="ARBA" id="ARBA00022490"/>
    </source>
</evidence>
<dbReference type="Pfam" id="PF17751">
    <property type="entry name" value="SKICH"/>
    <property type="match status" value="1"/>
</dbReference>
<evidence type="ECO:0000256" key="2">
    <source>
        <dbReference type="ARBA" id="ARBA00005910"/>
    </source>
</evidence>
<dbReference type="Ensembl" id="ENSACLT00000037112.2">
    <property type="protein sequence ID" value="ENSACLP00000036252.2"/>
    <property type="gene ID" value="ENSACLG00000024547.2"/>
</dbReference>
<keyword evidence="8" id="KW-0677">Repeat</keyword>
<dbReference type="InterPro" id="IPR036691">
    <property type="entry name" value="Endo/exonu/phosph_ase_sf"/>
</dbReference>
<dbReference type="GeneTree" id="ENSGT00940000156855"/>
<dbReference type="AlphaFoldDB" id="A0A3P8R5A6"/>
<sequence length="648" mass="71468">MDQDNPTQLQTSEGNPNSEAAAVTATSATPSDTSALATDSSTGQHAVPARPRRPQRTARVEGSVDISELKAEPKAESTALPNQEECDPDGNVASHSKPSHPSAVKLSEEYTGPGIKAGPKGPGHHPVRAASVPHPSASRHVPHHLNPHAQRALSVAGTADTQAQTVEDFRLHIVTWNVGSATPPDDITSLLGLNVGDGNTDMYIIGLQEVNSMINKRLKDALFTDQWSEVCMERLSPFGYVLVTSQRMQGVLLLVFAKYFHLPFLRGVQTETTRTGLGGYWGNKGGVSARMSVYGHTICFLNCHLPAHMENSDQRMEDFESILQQQQFEGQAATGVLDHDVVFWFGDLNFRIDDLEMQVVKSAIDNNKFSILWEKDQLNMAKDSETVLEGFQEGPLKFPPTYKFDVGTNTYDTSGKKRKPAWTDRILWRLRATAPAGAGKRGSISGLTSGAKVTQHNYRSHMEFTVSDHKPVSSIFTLQFPYKVDLPLVTIIVEDEWNSVADATVIFKLAPNYSRSSWDWIGLFKVGFKHYKDYVGYVWAKQEESDFLRQEHQVTFTEEELPKGSGDFILGYYSNNMSSIVGVTEPFQVIATHCLFDVKMKEVDVTKAPPSSTTAETECKSIRGPTEGSSSQLFGPEEQEKNSQDPGV</sequence>
<dbReference type="GO" id="GO:0004439">
    <property type="term" value="F:phosphatidylinositol-4,5-bisphosphate 5-phosphatase activity"/>
    <property type="evidence" value="ECO:0007669"/>
    <property type="project" value="UniProtKB-EC"/>
</dbReference>
<evidence type="ECO:0000256" key="9">
    <source>
        <dbReference type="ARBA" id="ARBA00022801"/>
    </source>
</evidence>
<evidence type="ECO:0000256" key="3">
    <source>
        <dbReference type="ARBA" id="ARBA00012997"/>
    </source>
</evidence>
<dbReference type="CDD" id="cd09094">
    <property type="entry name" value="INPP5c_INPP5J-like"/>
    <property type="match status" value="1"/>
</dbReference>
<dbReference type="SUPFAM" id="SSF56219">
    <property type="entry name" value="DNase I-like"/>
    <property type="match status" value="1"/>
</dbReference>
<evidence type="ECO:0000256" key="19">
    <source>
        <dbReference type="SAM" id="MobiDB-lite"/>
    </source>
</evidence>
<evidence type="ECO:0000259" key="20">
    <source>
        <dbReference type="SMART" id="SM00128"/>
    </source>
</evidence>